<keyword evidence="3" id="KW-1185">Reference proteome</keyword>
<gene>
    <name evidence="2" type="ORF">SAMN05421741_10986</name>
</gene>
<reference evidence="3" key="1">
    <citation type="submission" date="2016-10" db="EMBL/GenBank/DDBJ databases">
        <authorList>
            <person name="Varghese N."/>
            <person name="Submissions S."/>
        </authorList>
    </citation>
    <scope>NUCLEOTIDE SEQUENCE [LARGE SCALE GENOMIC DNA]</scope>
    <source>
        <strain evidence="3">DS-12</strain>
    </source>
</reference>
<protein>
    <recommendedName>
        <fullName evidence="4">DUF3299 domain-containing protein</fullName>
    </recommendedName>
</protein>
<proteinExistence type="predicted"/>
<accession>A0A1I5B6Z6</accession>
<evidence type="ECO:0000256" key="1">
    <source>
        <dbReference type="SAM" id="SignalP"/>
    </source>
</evidence>
<evidence type="ECO:0008006" key="4">
    <source>
        <dbReference type="Google" id="ProtNLM"/>
    </source>
</evidence>
<dbReference type="AlphaFoldDB" id="A0A1I5B6Z6"/>
<keyword evidence="1" id="KW-0732">Signal</keyword>
<dbReference type="STRING" id="913024.SAMN05421741_10986"/>
<name>A0A1I5B6Z6_9FLAO</name>
<dbReference type="RefSeq" id="WP_091522231.1">
    <property type="nucleotide sequence ID" value="NZ_FOVI01000009.1"/>
</dbReference>
<evidence type="ECO:0000313" key="3">
    <source>
        <dbReference type="Proteomes" id="UP000199036"/>
    </source>
</evidence>
<dbReference type="Proteomes" id="UP000199036">
    <property type="component" value="Unassembled WGS sequence"/>
</dbReference>
<evidence type="ECO:0000313" key="2">
    <source>
        <dbReference type="EMBL" id="SFN70472.1"/>
    </source>
</evidence>
<sequence length="155" mass="17600">MLKKIIIAVYCGLAVFLMSFSTNKKAKSFAEINVQDQPTEVTWQMLGRMGGSLQVMQNYGDVIKESLQGKKIKISGFVIPLDSKSYVLSKNVYSHCFFCNKNAGIETLMGIQFKNKTPRLKTDTYITLEGTFFYNDKNKDDLIFNIQNAIITNKK</sequence>
<dbReference type="OrthoDB" id="1348500at2"/>
<organism evidence="2 3">
    <name type="scientific">Paenimyroides ummariense</name>
    <dbReference type="NCBI Taxonomy" id="913024"/>
    <lineage>
        <taxon>Bacteria</taxon>
        <taxon>Pseudomonadati</taxon>
        <taxon>Bacteroidota</taxon>
        <taxon>Flavobacteriia</taxon>
        <taxon>Flavobacteriales</taxon>
        <taxon>Flavobacteriaceae</taxon>
        <taxon>Paenimyroides</taxon>
    </lineage>
</organism>
<feature type="chain" id="PRO_5011653335" description="DUF3299 domain-containing protein" evidence="1">
    <location>
        <begin position="27"/>
        <end position="155"/>
    </location>
</feature>
<feature type="signal peptide" evidence="1">
    <location>
        <begin position="1"/>
        <end position="26"/>
    </location>
</feature>
<dbReference type="EMBL" id="FOVI01000009">
    <property type="protein sequence ID" value="SFN70472.1"/>
    <property type="molecule type" value="Genomic_DNA"/>
</dbReference>